<evidence type="ECO:0000313" key="2">
    <source>
        <dbReference type="EMBL" id="MBC8532198.1"/>
    </source>
</evidence>
<dbReference type="Pfam" id="PF01261">
    <property type="entry name" value="AP_endonuc_2"/>
    <property type="match status" value="1"/>
</dbReference>
<dbReference type="Proteomes" id="UP000623172">
    <property type="component" value="Unassembled WGS sequence"/>
</dbReference>
<sequence>MKTKIGFQLSSITPYLDTEEHIKDSLSKIAQIGYKFVQLQGVPAQIDNQFLAGELKRNGLVCVATQEDYPFGFGENPGAAIERAVACGCQYLAFALIPRDVNDTDKLKAFAEKMGAIEEMVKKAGLIFSFHPVGSDYREMEGVPVFQRLLKLMPDLHLTFCLQSAFGSTTKIEDVFKKYEGKMELVHFKDNIILPDGSNQLVPLGEGLHDWKPYYEMCNMHAVEYVFAEQERWTRDAFDCAQASYDYLLKLQQ</sequence>
<name>A0A926D6C3_9FIRM</name>
<feature type="domain" description="Xylose isomerase-like TIM barrel" evidence="1">
    <location>
        <begin position="28"/>
        <end position="216"/>
    </location>
</feature>
<dbReference type="Gene3D" id="3.20.20.150">
    <property type="entry name" value="Divalent-metal-dependent TIM barrel enzymes"/>
    <property type="match status" value="1"/>
</dbReference>
<dbReference type="InterPro" id="IPR036237">
    <property type="entry name" value="Xyl_isomerase-like_sf"/>
</dbReference>
<reference evidence="2" key="1">
    <citation type="submission" date="2020-08" db="EMBL/GenBank/DDBJ databases">
        <title>Genome public.</title>
        <authorList>
            <person name="Liu C."/>
            <person name="Sun Q."/>
        </authorList>
    </citation>
    <scope>NUCLEOTIDE SEQUENCE</scope>
    <source>
        <strain evidence="2">NSJ-53</strain>
    </source>
</reference>
<organism evidence="2 3">
    <name type="scientific">Gehongia tenuis</name>
    <dbReference type="NCBI Taxonomy" id="2763655"/>
    <lineage>
        <taxon>Bacteria</taxon>
        <taxon>Bacillati</taxon>
        <taxon>Bacillota</taxon>
        <taxon>Clostridia</taxon>
        <taxon>Christensenellales</taxon>
        <taxon>Christensenellaceae</taxon>
        <taxon>Gehongia</taxon>
    </lineage>
</organism>
<keyword evidence="3" id="KW-1185">Reference proteome</keyword>
<gene>
    <name evidence="2" type="ORF">H8696_10115</name>
</gene>
<dbReference type="EMBL" id="JACRSR010000005">
    <property type="protein sequence ID" value="MBC8532198.1"/>
    <property type="molecule type" value="Genomic_DNA"/>
</dbReference>
<dbReference type="AlphaFoldDB" id="A0A926D6C3"/>
<dbReference type="SUPFAM" id="SSF51658">
    <property type="entry name" value="Xylose isomerase-like"/>
    <property type="match status" value="1"/>
</dbReference>
<dbReference type="RefSeq" id="WP_249317313.1">
    <property type="nucleotide sequence ID" value="NZ_JACRSR010000005.1"/>
</dbReference>
<dbReference type="InterPro" id="IPR013022">
    <property type="entry name" value="Xyl_isomerase-like_TIM-brl"/>
</dbReference>
<evidence type="ECO:0000259" key="1">
    <source>
        <dbReference type="Pfam" id="PF01261"/>
    </source>
</evidence>
<evidence type="ECO:0000313" key="3">
    <source>
        <dbReference type="Proteomes" id="UP000623172"/>
    </source>
</evidence>
<proteinExistence type="predicted"/>
<accession>A0A926D6C3</accession>
<protein>
    <submittedName>
        <fullName evidence="2">TIM barrel protein</fullName>
    </submittedName>
</protein>
<comment type="caution">
    <text evidence="2">The sequence shown here is derived from an EMBL/GenBank/DDBJ whole genome shotgun (WGS) entry which is preliminary data.</text>
</comment>